<proteinExistence type="predicted"/>
<dbReference type="AlphaFoldDB" id="A0A1Y1W5H5"/>
<gene>
    <name evidence="2" type="ORF">DL89DRAFT_184012</name>
</gene>
<feature type="region of interest" description="Disordered" evidence="1">
    <location>
        <begin position="117"/>
        <end position="187"/>
    </location>
</feature>
<evidence type="ECO:0000256" key="1">
    <source>
        <dbReference type="SAM" id="MobiDB-lite"/>
    </source>
</evidence>
<dbReference type="Proteomes" id="UP000193922">
    <property type="component" value="Unassembled WGS sequence"/>
</dbReference>
<accession>A0A1Y1W5H5</accession>
<comment type="caution">
    <text evidence="2">The sequence shown here is derived from an EMBL/GenBank/DDBJ whole genome shotgun (WGS) entry which is preliminary data.</text>
</comment>
<dbReference type="RefSeq" id="XP_040742573.1">
    <property type="nucleotide sequence ID" value="XM_040883936.1"/>
</dbReference>
<sequence>MMTVSTGNSTAQDRISASIRLIGARIQTQLGLSYLGRLLLQGDGRPRGLLKHNLDRVIEYRRCTDNAVSARTRFPHGQTDATQCMGNAGFGRARQAGDRKVRRHHCRRRDQARQIIRSLRPAPDSPAHRAGTRTGPPRADRAALRGRGSTRVPASRAPAGSASLRRCAPPETVGTARKTPHMSGSAVRMFASIASTVRDSPG</sequence>
<evidence type="ECO:0000313" key="2">
    <source>
        <dbReference type="EMBL" id="ORX68791.1"/>
    </source>
</evidence>
<name>A0A1Y1W5H5_9FUNG</name>
<keyword evidence="3" id="KW-1185">Reference proteome</keyword>
<protein>
    <submittedName>
        <fullName evidence="2">Uncharacterized protein</fullName>
    </submittedName>
</protein>
<dbReference type="GeneID" id="63800584"/>
<reference evidence="2 3" key="1">
    <citation type="submission" date="2016-07" db="EMBL/GenBank/DDBJ databases">
        <title>Pervasive Adenine N6-methylation of Active Genes in Fungi.</title>
        <authorList>
            <consortium name="DOE Joint Genome Institute"/>
            <person name="Mondo S.J."/>
            <person name="Dannebaum R.O."/>
            <person name="Kuo R.C."/>
            <person name="Labutti K."/>
            <person name="Haridas S."/>
            <person name="Kuo A."/>
            <person name="Salamov A."/>
            <person name="Ahrendt S.R."/>
            <person name="Lipzen A."/>
            <person name="Sullivan W."/>
            <person name="Andreopoulos W.B."/>
            <person name="Clum A."/>
            <person name="Lindquist E."/>
            <person name="Daum C."/>
            <person name="Ramamoorthy G.K."/>
            <person name="Gryganskyi A."/>
            <person name="Culley D."/>
            <person name="Magnuson J.K."/>
            <person name="James T.Y."/>
            <person name="O'Malley M.A."/>
            <person name="Stajich J.E."/>
            <person name="Spatafora J.W."/>
            <person name="Visel A."/>
            <person name="Grigoriev I.V."/>
        </authorList>
    </citation>
    <scope>NUCLEOTIDE SEQUENCE [LARGE SCALE GENOMIC DNA]</scope>
    <source>
        <strain evidence="2 3">ATCC 12442</strain>
    </source>
</reference>
<dbReference type="EMBL" id="MCFD01000009">
    <property type="protein sequence ID" value="ORX68791.1"/>
    <property type="molecule type" value="Genomic_DNA"/>
</dbReference>
<organism evidence="2 3">
    <name type="scientific">Linderina pennispora</name>
    <dbReference type="NCBI Taxonomy" id="61395"/>
    <lineage>
        <taxon>Eukaryota</taxon>
        <taxon>Fungi</taxon>
        <taxon>Fungi incertae sedis</taxon>
        <taxon>Zoopagomycota</taxon>
        <taxon>Kickxellomycotina</taxon>
        <taxon>Kickxellomycetes</taxon>
        <taxon>Kickxellales</taxon>
        <taxon>Kickxellaceae</taxon>
        <taxon>Linderina</taxon>
    </lineage>
</organism>
<evidence type="ECO:0000313" key="3">
    <source>
        <dbReference type="Proteomes" id="UP000193922"/>
    </source>
</evidence>